<dbReference type="EMBL" id="CP010945">
    <property type="protein sequence ID" value="AKV06766.1"/>
    <property type="molecule type" value="Genomic_DNA"/>
</dbReference>
<dbReference type="AlphaFoldDB" id="A0A0K1QLZ0"/>
<evidence type="ECO:0000313" key="2">
    <source>
        <dbReference type="Proteomes" id="UP000017175"/>
    </source>
</evidence>
<organism evidence="1 2">
    <name type="scientific">Pseudomonas fluorescens NCIMB 11764</name>
    <dbReference type="NCBI Taxonomy" id="1221522"/>
    <lineage>
        <taxon>Bacteria</taxon>
        <taxon>Pseudomonadati</taxon>
        <taxon>Pseudomonadota</taxon>
        <taxon>Gammaproteobacteria</taxon>
        <taxon>Pseudomonadales</taxon>
        <taxon>Pseudomonadaceae</taxon>
        <taxon>Pseudomonas</taxon>
    </lineage>
</organism>
<gene>
    <name evidence="1" type="ORF">B723_10275</name>
</gene>
<evidence type="ECO:0000313" key="1">
    <source>
        <dbReference type="EMBL" id="AKV06766.1"/>
    </source>
</evidence>
<name>A0A0K1QLZ0_PSEFL</name>
<protein>
    <submittedName>
        <fullName evidence="1">Uncharacterized protein</fullName>
    </submittedName>
</protein>
<reference evidence="1 2" key="1">
    <citation type="journal article" date="2012" name="J. Bacteriol.">
        <title>Draft genome sequence of the cyanide-utilizing bacterium Pseudomonas fluorescens strain NCIMB 11764.</title>
        <authorList>
            <person name="Vilo C.A."/>
            <person name="Benedik M.J."/>
            <person name="Kunz D.A."/>
            <person name="Dong Q."/>
        </authorList>
    </citation>
    <scope>NUCLEOTIDE SEQUENCE [LARGE SCALE GENOMIC DNA]</scope>
    <source>
        <strain evidence="1 2">NCIMB 11764</strain>
    </source>
</reference>
<dbReference type="Proteomes" id="UP000017175">
    <property type="component" value="Chromosome"/>
</dbReference>
<proteinExistence type="predicted"/>
<accession>A0A0K1QLZ0</accession>
<sequence length="67" mass="7955">MSYPKLLLKAIFFKVIKLLRIYTSATLTQMYSETVLIGSIWLRNGWPRGDFNQYQKNIDQEEEKNPD</sequence>